<dbReference type="SUPFAM" id="SSF56935">
    <property type="entry name" value="Porins"/>
    <property type="match status" value="1"/>
</dbReference>
<evidence type="ECO:0000259" key="2">
    <source>
        <dbReference type="Pfam" id="PF13609"/>
    </source>
</evidence>
<organism evidence="3 4">
    <name type="scientific">Grimontia kaedaensis</name>
    <dbReference type="NCBI Taxonomy" id="2872157"/>
    <lineage>
        <taxon>Bacteria</taxon>
        <taxon>Pseudomonadati</taxon>
        <taxon>Pseudomonadota</taxon>
        <taxon>Gammaproteobacteria</taxon>
        <taxon>Vibrionales</taxon>
        <taxon>Vibrionaceae</taxon>
        <taxon>Grimontia</taxon>
    </lineage>
</organism>
<dbReference type="Gene3D" id="2.40.160.10">
    <property type="entry name" value="Porin"/>
    <property type="match status" value="1"/>
</dbReference>
<protein>
    <submittedName>
        <fullName evidence="3">Porin</fullName>
    </submittedName>
</protein>
<accession>A0ABY4WYD5</accession>
<keyword evidence="4" id="KW-1185">Reference proteome</keyword>
<dbReference type="InterPro" id="IPR023614">
    <property type="entry name" value="Porin_dom_sf"/>
</dbReference>
<evidence type="ECO:0000313" key="3">
    <source>
        <dbReference type="EMBL" id="USH03995.1"/>
    </source>
</evidence>
<dbReference type="RefSeq" id="WP_251879478.1">
    <property type="nucleotide sequence ID" value="NZ_CP082275.1"/>
</dbReference>
<name>A0ABY4WYD5_9GAMM</name>
<dbReference type="Pfam" id="PF13609">
    <property type="entry name" value="Porin_4"/>
    <property type="match status" value="1"/>
</dbReference>
<sequence>MRPLKLTLLAASAATLASGNTAANEHVKVSGFGNISAIHSGSEDFGFVYDLTKEGVFDEWSVKAGSAVGLQLNASLSDNWDFVIQGVVQDRIENNLNKSIAWAFLRYKISPDVTVRVGRIATPIYMLSEYRDVGFAYLWTKPITDFYANIPITSLNGGDIAYTKPFSDGVIEAKVFGGQSEVSINTVFSSYEVTLSPLVGAKVSFMSDHWNLSASAASAKVDEGNPAASLIALAAGNTQILAAWPSLQGTLQDFEFESTRFHYYSVGAQYETGDWNVQTELSYTDADWPFFPDLMAGYTSLGKTVDDLTIYGFVSKAKSVGNFYELEPPLGNVLTVPEISYAYEVIKTNLDARVIDQETFGVGARYYINPQLSLKGQFERTWLNNDRIGGWSVTEKSLTKPVPEYIDTFSISLSFVF</sequence>
<dbReference type="Proteomes" id="UP001056255">
    <property type="component" value="Chromosome I"/>
</dbReference>
<feature type="domain" description="Porin" evidence="2">
    <location>
        <begin position="10"/>
        <end position="381"/>
    </location>
</feature>
<evidence type="ECO:0000256" key="1">
    <source>
        <dbReference type="SAM" id="SignalP"/>
    </source>
</evidence>
<keyword evidence="1" id="KW-0732">Signal</keyword>
<dbReference type="InterPro" id="IPR033900">
    <property type="entry name" value="Gram_neg_porin_domain"/>
</dbReference>
<reference evidence="3" key="1">
    <citation type="submission" date="2021-08" db="EMBL/GenBank/DDBJ databases">
        <authorList>
            <person name="Sakaguchi M."/>
            <person name="Kikuchi T."/>
            <person name="Urbanczyk H."/>
        </authorList>
    </citation>
    <scope>NUCLEOTIDE SEQUENCE</scope>
    <source>
        <strain evidence="3">020920N</strain>
    </source>
</reference>
<evidence type="ECO:0000313" key="4">
    <source>
        <dbReference type="Proteomes" id="UP001056255"/>
    </source>
</evidence>
<proteinExistence type="predicted"/>
<feature type="chain" id="PRO_5045975248" evidence="1">
    <location>
        <begin position="24"/>
        <end position="417"/>
    </location>
</feature>
<dbReference type="EMBL" id="CP082275">
    <property type="protein sequence ID" value="USH03995.1"/>
    <property type="molecule type" value="Genomic_DNA"/>
</dbReference>
<feature type="signal peptide" evidence="1">
    <location>
        <begin position="1"/>
        <end position="23"/>
    </location>
</feature>
<gene>
    <name evidence="3" type="ORF">K6Q96_08415</name>
</gene>